<organism evidence="1 2">
    <name type="scientific">Elysia crispata</name>
    <name type="common">lettuce slug</name>
    <dbReference type="NCBI Taxonomy" id="231223"/>
    <lineage>
        <taxon>Eukaryota</taxon>
        <taxon>Metazoa</taxon>
        <taxon>Spiralia</taxon>
        <taxon>Lophotrochozoa</taxon>
        <taxon>Mollusca</taxon>
        <taxon>Gastropoda</taxon>
        <taxon>Heterobranchia</taxon>
        <taxon>Euthyneura</taxon>
        <taxon>Panpulmonata</taxon>
        <taxon>Sacoglossa</taxon>
        <taxon>Placobranchoidea</taxon>
        <taxon>Plakobranchidae</taxon>
        <taxon>Elysia</taxon>
    </lineage>
</organism>
<sequence>MREKGHCAVKDNSEALCIVQERKGRGMDSTVRCTRSGTTHILSLVIGCSSELVVCLGHRQASPGQDTLHETVKDFQQNLTVLK</sequence>
<comment type="caution">
    <text evidence="1">The sequence shown here is derived from an EMBL/GenBank/DDBJ whole genome shotgun (WGS) entry which is preliminary data.</text>
</comment>
<evidence type="ECO:0000313" key="1">
    <source>
        <dbReference type="EMBL" id="KAK3772403.1"/>
    </source>
</evidence>
<dbReference type="EMBL" id="JAWDGP010003624">
    <property type="protein sequence ID" value="KAK3772403.1"/>
    <property type="molecule type" value="Genomic_DNA"/>
</dbReference>
<evidence type="ECO:0000313" key="2">
    <source>
        <dbReference type="Proteomes" id="UP001283361"/>
    </source>
</evidence>
<dbReference type="Proteomes" id="UP001283361">
    <property type="component" value="Unassembled WGS sequence"/>
</dbReference>
<reference evidence="1" key="1">
    <citation type="journal article" date="2023" name="G3 (Bethesda)">
        <title>A reference genome for the long-term kleptoplast-retaining sea slug Elysia crispata morphotype clarki.</title>
        <authorList>
            <person name="Eastman K.E."/>
            <person name="Pendleton A.L."/>
            <person name="Shaikh M.A."/>
            <person name="Suttiyut T."/>
            <person name="Ogas R."/>
            <person name="Tomko P."/>
            <person name="Gavelis G."/>
            <person name="Widhalm J.R."/>
            <person name="Wisecaver J.H."/>
        </authorList>
    </citation>
    <scope>NUCLEOTIDE SEQUENCE</scope>
    <source>
        <strain evidence="1">ECLA1</strain>
    </source>
</reference>
<proteinExistence type="predicted"/>
<protein>
    <submittedName>
        <fullName evidence="1">Uncharacterized protein</fullName>
    </submittedName>
</protein>
<dbReference type="AlphaFoldDB" id="A0AAE0ZMW8"/>
<accession>A0AAE0ZMW8</accession>
<keyword evidence="2" id="KW-1185">Reference proteome</keyword>
<gene>
    <name evidence="1" type="ORF">RRG08_031426</name>
</gene>
<name>A0AAE0ZMW8_9GAST</name>